<dbReference type="Gene3D" id="3.40.50.300">
    <property type="entry name" value="P-loop containing nucleotide triphosphate hydrolases"/>
    <property type="match status" value="1"/>
</dbReference>
<proteinExistence type="predicted"/>
<dbReference type="RefSeq" id="WP_191253368.1">
    <property type="nucleotide sequence ID" value="NZ_BNAY01000002.1"/>
</dbReference>
<evidence type="ECO:0000313" key="2">
    <source>
        <dbReference type="EMBL" id="GHH08855.1"/>
    </source>
</evidence>
<dbReference type="InterPro" id="IPR054567">
    <property type="entry name" value="NNH7"/>
</dbReference>
<sequence>MPKALSYADAVRILGGGTPDKLVTALDRLAGGALLALSATGSTLALSLFDAKSEFFRLTGELVSKLTTRLRDTGRRERGEQLAAAHSVIVVAAFFEALSTVRLPFDVAELEFTPSDGLTVALLRTPAPVLAPHRPYERSMEELTGFYADTARVVLEFLTGLSVWDRLDDRDRRAVEDVILGETATRALTRYEDLFRRLATDFPEVGFWANLVDHQATRAEIRELRTGLAGVAEVLSEVASGRAPDDRRRTLARFHEAVLHRSLLPVTPDGVRMPTVAEAYVNPRFRVVADVAHDHIADEDWWLRQPVRADLQEFLVGHLTSPAATEAPLVVLGQPGSGKSMLTKVLAARLPVSEFVAVQVPLREVRVDGDVQTQIEQGLRISTGERLSWRDFVQATDDAVPVVLLDGFDELLQATDISQSDYLHRIARFQQREADLGHPVVVVVTSRVSVADRARPAGGMVSLLLEPFDDEQIERWLVPWRRHNDTDLTVDVLRPHADLARQPLLLLLLAIYDRTESPLKEHRDALGQSQLYEGLLTGFARREVLKQHVGESDDEVARLVERELLRLSVAAFAMFNRGRQWVTPEGLDADLAALPVGEISSRVIIGSFYFIHTAQALKEDGRRLRTYEFLHPTFGEYLIARITVRELLALAEGRRENDDFFHALLSFEPLTMRKTVLGFLRGLVLELPARCLRPVQETLLSLFHTALLERNSSLAGYRPGSVQVPKRCAVYSANLCVLLVTGPSSEVTTDQLFPDAEKPVTAWARMSALWISQLPSEGRQGLVRAFRLERFWQDGRRGVRITGEFGDPSERRPAADPYWTYRIAPDDQSTGERSFYGWIRLDFDALESELEFLCSVEGDTVAHTLAPFADGYGTMVTTFYGFGDARPVSPAHFLIDLWLKDGSGAGEGELAAAFHLCLRHAVDGFAPFDSETRRKFRVLFLRQFHRLRDRLPSSMVDSAVEEILRTTGPEIMEREDFLALTREICPGLLP</sequence>
<keyword evidence="3" id="KW-1185">Reference proteome</keyword>
<dbReference type="Pfam" id="PF22738">
    <property type="entry name" value="NNH7"/>
    <property type="match status" value="1"/>
</dbReference>
<dbReference type="Proteomes" id="UP000635387">
    <property type="component" value="Unassembled WGS sequence"/>
</dbReference>
<evidence type="ECO:0000259" key="1">
    <source>
        <dbReference type="Pfam" id="PF22738"/>
    </source>
</evidence>
<dbReference type="InterPro" id="IPR027417">
    <property type="entry name" value="P-loop_NTPase"/>
</dbReference>
<feature type="domain" description="NACHT N-terminal Helical" evidence="1">
    <location>
        <begin position="3"/>
        <end position="212"/>
    </location>
</feature>
<reference evidence="3" key="1">
    <citation type="journal article" date="2019" name="Int. J. Syst. Evol. Microbiol.">
        <title>The Global Catalogue of Microorganisms (GCM) 10K type strain sequencing project: providing services to taxonomists for standard genome sequencing and annotation.</title>
        <authorList>
            <consortium name="The Broad Institute Genomics Platform"/>
            <consortium name="The Broad Institute Genome Sequencing Center for Infectious Disease"/>
            <person name="Wu L."/>
            <person name="Ma J."/>
        </authorList>
    </citation>
    <scope>NUCLEOTIDE SEQUENCE [LARGE SCALE GENOMIC DNA]</scope>
    <source>
        <strain evidence="3">CGMCC 4.7683</strain>
    </source>
</reference>
<name>A0ABQ3L8Q2_9PSEU</name>
<comment type="caution">
    <text evidence="2">The sequence shown here is derived from an EMBL/GenBank/DDBJ whole genome shotgun (WGS) entry which is preliminary data.</text>
</comment>
<evidence type="ECO:0000313" key="3">
    <source>
        <dbReference type="Proteomes" id="UP000635387"/>
    </source>
</evidence>
<accession>A0ABQ3L8Q2</accession>
<dbReference type="SUPFAM" id="SSF52540">
    <property type="entry name" value="P-loop containing nucleoside triphosphate hydrolases"/>
    <property type="match status" value="1"/>
</dbReference>
<protein>
    <recommendedName>
        <fullName evidence="1">NACHT N-terminal Helical domain-containing protein</fullName>
    </recommendedName>
</protein>
<organism evidence="2 3">
    <name type="scientific">Amycolatopsis oliviviridis</name>
    <dbReference type="NCBI Taxonomy" id="1471590"/>
    <lineage>
        <taxon>Bacteria</taxon>
        <taxon>Bacillati</taxon>
        <taxon>Actinomycetota</taxon>
        <taxon>Actinomycetes</taxon>
        <taxon>Pseudonocardiales</taxon>
        <taxon>Pseudonocardiaceae</taxon>
        <taxon>Amycolatopsis</taxon>
    </lineage>
</organism>
<dbReference type="EMBL" id="BNAY01000002">
    <property type="protein sequence ID" value="GHH08855.1"/>
    <property type="molecule type" value="Genomic_DNA"/>
</dbReference>
<gene>
    <name evidence="2" type="ORF">GCM10017790_16170</name>
</gene>